<dbReference type="PANTHER" id="PTHR43792:SF1">
    <property type="entry name" value="N-ACETYLTRANSFERASE DOMAIN-CONTAINING PROTEIN"/>
    <property type="match status" value="1"/>
</dbReference>
<feature type="domain" description="N-acetyltransferase" evidence="1">
    <location>
        <begin position="32"/>
        <end position="185"/>
    </location>
</feature>
<organism evidence="2 3">
    <name type="scientific">Albimonas donghaensis</name>
    <dbReference type="NCBI Taxonomy" id="356660"/>
    <lineage>
        <taxon>Bacteria</taxon>
        <taxon>Pseudomonadati</taxon>
        <taxon>Pseudomonadota</taxon>
        <taxon>Alphaproteobacteria</taxon>
        <taxon>Rhodobacterales</taxon>
        <taxon>Paracoccaceae</taxon>
        <taxon>Albimonas</taxon>
    </lineage>
</organism>
<dbReference type="SUPFAM" id="SSF55729">
    <property type="entry name" value="Acyl-CoA N-acyltransferases (Nat)"/>
    <property type="match status" value="1"/>
</dbReference>
<dbReference type="Gene3D" id="3.40.630.30">
    <property type="match status" value="1"/>
</dbReference>
<dbReference type="InterPro" id="IPR016181">
    <property type="entry name" value="Acyl_CoA_acyltransferase"/>
</dbReference>
<dbReference type="RefSeq" id="WP_092684882.1">
    <property type="nucleotide sequence ID" value="NZ_FNMZ01000011.1"/>
</dbReference>
<evidence type="ECO:0000259" key="1">
    <source>
        <dbReference type="PROSITE" id="PS51186"/>
    </source>
</evidence>
<reference evidence="2 3" key="1">
    <citation type="submission" date="2016-10" db="EMBL/GenBank/DDBJ databases">
        <authorList>
            <person name="de Groot N.N."/>
        </authorList>
    </citation>
    <scope>NUCLEOTIDE SEQUENCE [LARGE SCALE GENOMIC DNA]</scope>
    <source>
        <strain evidence="2 3">DSM 17890</strain>
    </source>
</reference>
<accession>A0A1H3EUW5</accession>
<keyword evidence="2" id="KW-0808">Transferase</keyword>
<evidence type="ECO:0000313" key="2">
    <source>
        <dbReference type="EMBL" id="SDX82571.1"/>
    </source>
</evidence>
<protein>
    <submittedName>
        <fullName evidence="2">Protein N-acetyltransferase, RimJ/RimL family</fullName>
    </submittedName>
</protein>
<sequence length="194" mass="20977">MFAAMTDGLKLPATIESDRLVLRAPRPRDAGMMSLYLGDARVAKSLALIPHPFPPGAAEQMIERALAGRRSGPLYVMDASRSDGAEMVGLVFLNRAAEEGTVVWRLSYVVGPPFWNTGYATEAATAVCAALFDAGAEAVTAQVYQDNAAASAHVLTRAGFDYVGDGEAWSAARGAVAPLWRYRLDRERWRRQTS</sequence>
<proteinExistence type="predicted"/>
<dbReference type="GO" id="GO:0016747">
    <property type="term" value="F:acyltransferase activity, transferring groups other than amino-acyl groups"/>
    <property type="evidence" value="ECO:0007669"/>
    <property type="project" value="InterPro"/>
</dbReference>
<name>A0A1H3EUW5_9RHOB</name>
<dbReference type="OrthoDB" id="9804153at2"/>
<dbReference type="Proteomes" id="UP000199118">
    <property type="component" value="Unassembled WGS sequence"/>
</dbReference>
<gene>
    <name evidence="2" type="ORF">SAMN05444336_11110</name>
</gene>
<dbReference type="PANTHER" id="PTHR43792">
    <property type="entry name" value="GNAT FAMILY, PUTATIVE (AFU_ORTHOLOGUE AFUA_3G00765)-RELATED-RELATED"/>
    <property type="match status" value="1"/>
</dbReference>
<evidence type="ECO:0000313" key="3">
    <source>
        <dbReference type="Proteomes" id="UP000199118"/>
    </source>
</evidence>
<dbReference type="EMBL" id="FNMZ01000011">
    <property type="protein sequence ID" value="SDX82571.1"/>
    <property type="molecule type" value="Genomic_DNA"/>
</dbReference>
<keyword evidence="3" id="KW-1185">Reference proteome</keyword>
<dbReference type="PROSITE" id="PS51186">
    <property type="entry name" value="GNAT"/>
    <property type="match status" value="1"/>
</dbReference>
<dbReference type="InterPro" id="IPR051531">
    <property type="entry name" value="N-acetyltransferase"/>
</dbReference>
<dbReference type="InterPro" id="IPR000182">
    <property type="entry name" value="GNAT_dom"/>
</dbReference>
<dbReference type="AlphaFoldDB" id="A0A1H3EUW5"/>
<dbReference type="STRING" id="356660.SAMN05444336_11110"/>
<dbReference type="Pfam" id="PF13302">
    <property type="entry name" value="Acetyltransf_3"/>
    <property type="match status" value="1"/>
</dbReference>